<evidence type="ECO:0000256" key="6">
    <source>
        <dbReference type="ARBA" id="ARBA00023306"/>
    </source>
</evidence>
<dbReference type="UniPathway" id="UPA00143"/>
<evidence type="ECO:0000313" key="10">
    <source>
        <dbReference type="EMBL" id="PSN70061.1"/>
    </source>
</evidence>
<dbReference type="STRING" id="1448308.A0A2T2NXB0"/>
<keyword evidence="6" id="KW-0131">Cell cycle</keyword>
<evidence type="ECO:0000256" key="2">
    <source>
        <dbReference type="ARBA" id="ARBA00016066"/>
    </source>
</evidence>
<keyword evidence="5" id="KW-0833">Ubl conjugation pathway</keyword>
<protein>
    <recommendedName>
        <fullName evidence="2">Anaphase-promoting complex subunit 5</fullName>
    </recommendedName>
    <alternativeName>
        <fullName evidence="7">Cyclosome subunit 5</fullName>
    </alternativeName>
</protein>
<gene>
    <name evidence="10" type="ORF">BS50DRAFT_585535</name>
</gene>
<dbReference type="Proteomes" id="UP000240883">
    <property type="component" value="Unassembled WGS sequence"/>
</dbReference>
<keyword evidence="11" id="KW-1185">Reference proteome</keyword>
<dbReference type="InterPro" id="IPR037679">
    <property type="entry name" value="Apc5"/>
</dbReference>
<evidence type="ECO:0000256" key="4">
    <source>
        <dbReference type="ARBA" id="ARBA00022776"/>
    </source>
</evidence>
<dbReference type="InterPro" id="IPR026000">
    <property type="entry name" value="Apc5_dom"/>
</dbReference>
<dbReference type="GO" id="GO:0031145">
    <property type="term" value="P:anaphase-promoting complex-dependent catabolic process"/>
    <property type="evidence" value="ECO:0007669"/>
    <property type="project" value="TreeGrafter"/>
</dbReference>
<dbReference type="GO" id="GO:0045842">
    <property type="term" value="P:positive regulation of mitotic metaphase/anaphase transition"/>
    <property type="evidence" value="ECO:0007669"/>
    <property type="project" value="TreeGrafter"/>
</dbReference>
<evidence type="ECO:0000256" key="1">
    <source>
        <dbReference type="ARBA" id="ARBA00007450"/>
    </source>
</evidence>
<accession>A0A2T2NXB0</accession>
<dbReference type="GO" id="GO:0051301">
    <property type="term" value="P:cell division"/>
    <property type="evidence" value="ECO:0007669"/>
    <property type="project" value="UniProtKB-KW"/>
</dbReference>
<proteinExistence type="inferred from homology"/>
<evidence type="ECO:0000256" key="5">
    <source>
        <dbReference type="ARBA" id="ARBA00022786"/>
    </source>
</evidence>
<name>A0A2T2NXB0_CORCC</name>
<organism evidence="10 11">
    <name type="scientific">Corynespora cassiicola Philippines</name>
    <dbReference type="NCBI Taxonomy" id="1448308"/>
    <lineage>
        <taxon>Eukaryota</taxon>
        <taxon>Fungi</taxon>
        <taxon>Dikarya</taxon>
        <taxon>Ascomycota</taxon>
        <taxon>Pezizomycotina</taxon>
        <taxon>Dothideomycetes</taxon>
        <taxon>Pleosporomycetidae</taxon>
        <taxon>Pleosporales</taxon>
        <taxon>Corynesporascaceae</taxon>
        <taxon>Corynespora</taxon>
    </lineage>
</organism>
<keyword evidence="4" id="KW-0498">Mitosis</keyword>
<reference evidence="10 11" key="1">
    <citation type="journal article" date="2018" name="Front. Microbiol.">
        <title>Genome-Wide Analysis of Corynespora cassiicola Leaf Fall Disease Putative Effectors.</title>
        <authorList>
            <person name="Lopez D."/>
            <person name="Ribeiro S."/>
            <person name="Label P."/>
            <person name="Fumanal B."/>
            <person name="Venisse J.S."/>
            <person name="Kohler A."/>
            <person name="de Oliveira R.R."/>
            <person name="Labutti K."/>
            <person name="Lipzen A."/>
            <person name="Lail K."/>
            <person name="Bauer D."/>
            <person name="Ohm R.A."/>
            <person name="Barry K.W."/>
            <person name="Spatafora J."/>
            <person name="Grigoriev I.V."/>
            <person name="Martin F.M."/>
            <person name="Pujade-Renaud V."/>
        </authorList>
    </citation>
    <scope>NUCLEOTIDE SEQUENCE [LARGE SCALE GENOMIC DNA]</scope>
    <source>
        <strain evidence="10 11">Philippines</strain>
    </source>
</reference>
<comment type="function">
    <text evidence="8">Component of the anaphase promoting complex/cyclosome (APC/C), a cell cycle-regulated E3 ubiquitin ligase that controls progression through mitosis and the G1 phase of the cell cycle. The APC/C complex acts by mediating ubiquitination and subsequent degradation of target proteins: it mainly mediates the formation of 'Lys-11'-linked polyubiquitin chains and, to a lower extent, the formation of 'Lys-48'- and 'Lys-63'-linked polyubiquitin chains. The APC/C complex catalyzes assembly of branched 'Lys-11'-/'Lys-48'-linked branched ubiquitin chains on target proteins.</text>
</comment>
<dbReference type="InterPro" id="IPR011990">
    <property type="entry name" value="TPR-like_helical_dom_sf"/>
</dbReference>
<feature type="domain" description="Anaphase-promoting complex subunit 5" evidence="9">
    <location>
        <begin position="265"/>
        <end position="354"/>
    </location>
</feature>
<dbReference type="OrthoDB" id="2504561at2759"/>
<evidence type="ECO:0000313" key="11">
    <source>
        <dbReference type="Proteomes" id="UP000240883"/>
    </source>
</evidence>
<comment type="similarity">
    <text evidence="1">Belongs to the APC5 family.</text>
</comment>
<dbReference type="Pfam" id="PF12862">
    <property type="entry name" value="ANAPC5"/>
    <property type="match status" value="1"/>
</dbReference>
<dbReference type="GO" id="GO:0070979">
    <property type="term" value="P:protein K11-linked ubiquitination"/>
    <property type="evidence" value="ECO:0007669"/>
    <property type="project" value="TreeGrafter"/>
</dbReference>
<dbReference type="SUPFAM" id="SSF48452">
    <property type="entry name" value="TPR-like"/>
    <property type="match status" value="1"/>
</dbReference>
<dbReference type="AlphaFoldDB" id="A0A2T2NXB0"/>
<dbReference type="EMBL" id="KZ678132">
    <property type="protein sequence ID" value="PSN70061.1"/>
    <property type="molecule type" value="Genomic_DNA"/>
</dbReference>
<evidence type="ECO:0000259" key="9">
    <source>
        <dbReference type="Pfam" id="PF12862"/>
    </source>
</evidence>
<evidence type="ECO:0000256" key="7">
    <source>
        <dbReference type="ARBA" id="ARBA00031069"/>
    </source>
</evidence>
<dbReference type="GO" id="GO:0005680">
    <property type="term" value="C:anaphase-promoting complex"/>
    <property type="evidence" value="ECO:0007669"/>
    <property type="project" value="InterPro"/>
</dbReference>
<sequence length="785" mass="88247">MAMPRYLTAQKISLLVLVKLYCNSDFPPSAKIPILSFIVSFSIPPAISYARAAHSSDEHSRSLSIEAFDNVLHSHASGMPGRTLMDVFLKHMWEINSFDALNDLFDNIDQLLVRPKQPSPDVSSGDLQDQVILSKTSPLGVFVRKTKLEFTRLQFDDSMKLWSEFIKYRAPTSQWTKRLAGLASSGVDRNAAEMSLCPGDSLYDVAYGDLAKEGEDQNMSVDDFDRMLEFQLDKLQRLGCRVPEDMRTRLRGMLGHPGNGLRQSHLVKFFDSWKAGDYTSAFDHLHRYYDYAMQTREKIHYQYALLHMAILQADFGCYGEAIAAINETISTARENQDMTCLNFSLSWLNHMSKAYPRQMKGAGYMGMLGSERDGLTFLKTKAKETKMYNLLSATLLNEAKLCLATVSRKSSEVPVGTLMRELQGEAIPRSLEHMYQASHLNIRENIHNHGSHMLLLTALYSRLGIRHLASVHCELLLHCYSDSCPIDERIRATCRLAFLGGKYNDALSLLESVDSSLHRSLKLHQSLFFCAGLVKLNRAIHRNDWPGCKALLSSLKPDPAMDPEFSFLLIEARVQYLVSLGEFSEAFSVIEALSATLKEEGADLVYRVTTLIAKSDLFRKVGRPERGFSVALRAASVAFKARLMPSLWVATGMLANILNQIGEFSAATQLLHAVIPQSLEYTDYMLTATLYSHIADSYMGLAGIADTSTSQGARMRAANVTRAEMYIDRSRAHYKKIEDLDGECDQLMKKAMIAKLRGDDHLSEEWAQNHNRVWEEAQSRTNGGE</sequence>
<dbReference type="PANTHER" id="PTHR12830">
    <property type="entry name" value="ANAPHASE-PROMOTING COMPLEX SUBUNIT 5"/>
    <property type="match status" value="1"/>
</dbReference>
<dbReference type="PANTHER" id="PTHR12830:SF9">
    <property type="entry name" value="ANAPHASE-PROMOTING COMPLEX SUBUNIT 5"/>
    <property type="match status" value="1"/>
</dbReference>
<evidence type="ECO:0000256" key="8">
    <source>
        <dbReference type="ARBA" id="ARBA00045696"/>
    </source>
</evidence>
<keyword evidence="3" id="KW-0132">Cell division</keyword>
<evidence type="ECO:0000256" key="3">
    <source>
        <dbReference type="ARBA" id="ARBA00022618"/>
    </source>
</evidence>